<organism evidence="11 12">
    <name type="scientific">Abyssalbus ytuae</name>
    <dbReference type="NCBI Taxonomy" id="2926907"/>
    <lineage>
        <taxon>Bacteria</taxon>
        <taxon>Pseudomonadati</taxon>
        <taxon>Bacteroidota</taxon>
        <taxon>Flavobacteriia</taxon>
        <taxon>Flavobacteriales</taxon>
        <taxon>Flavobacteriaceae</taxon>
        <taxon>Abyssalbus</taxon>
    </lineage>
</organism>
<name>A0A9E7D3N9_9FLAO</name>
<dbReference type="RefSeq" id="WP_255843982.1">
    <property type="nucleotide sequence ID" value="NZ_CP094358.1"/>
</dbReference>
<evidence type="ECO:0000256" key="2">
    <source>
        <dbReference type="ARBA" id="ARBA00022475"/>
    </source>
</evidence>
<dbReference type="EMBL" id="CP094358">
    <property type="protein sequence ID" value="UOB18054.1"/>
    <property type="molecule type" value="Genomic_DNA"/>
</dbReference>
<dbReference type="AlphaFoldDB" id="A0A9E7D3N9"/>
<evidence type="ECO:0000256" key="5">
    <source>
        <dbReference type="ARBA" id="ARBA00023136"/>
    </source>
</evidence>
<dbReference type="KEGG" id="fbm:MQE35_01840"/>
<keyword evidence="2" id="KW-1003">Cell membrane</keyword>
<evidence type="ECO:0000259" key="8">
    <source>
        <dbReference type="Pfam" id="PF04024"/>
    </source>
</evidence>
<feature type="transmembrane region" description="Helical" evidence="7">
    <location>
        <begin position="315"/>
        <end position="337"/>
    </location>
</feature>
<evidence type="ECO:0000256" key="7">
    <source>
        <dbReference type="SAM" id="Phobius"/>
    </source>
</evidence>
<proteinExistence type="predicted"/>
<evidence type="ECO:0000256" key="1">
    <source>
        <dbReference type="ARBA" id="ARBA00004162"/>
    </source>
</evidence>
<dbReference type="InterPro" id="IPR052027">
    <property type="entry name" value="PspC"/>
</dbReference>
<evidence type="ECO:0000259" key="9">
    <source>
        <dbReference type="Pfam" id="PF22571"/>
    </source>
</evidence>
<feature type="transmembrane region" description="Helical" evidence="7">
    <location>
        <begin position="233"/>
        <end position="258"/>
    </location>
</feature>
<evidence type="ECO:0000256" key="4">
    <source>
        <dbReference type="ARBA" id="ARBA00022989"/>
    </source>
</evidence>
<dbReference type="Pfam" id="PF22744">
    <property type="entry name" value="Toast-rack_PspC-Cterm"/>
    <property type="match status" value="1"/>
</dbReference>
<dbReference type="Proteomes" id="UP000831290">
    <property type="component" value="Chromosome"/>
</dbReference>
<protein>
    <submittedName>
        <fullName evidence="11">PspC domain-containing protein</fullName>
    </submittedName>
</protein>
<feature type="transmembrane region" description="Helical" evidence="7">
    <location>
        <begin position="278"/>
        <end position="303"/>
    </location>
</feature>
<feature type="region of interest" description="Disordered" evidence="6">
    <location>
        <begin position="520"/>
        <end position="550"/>
    </location>
</feature>
<comment type="subcellular location">
    <subcellularLocation>
        <location evidence="1">Cell membrane</location>
        <topology evidence="1">Single-pass membrane protein</topology>
    </subcellularLocation>
</comment>
<dbReference type="Pfam" id="PF04024">
    <property type="entry name" value="PspC"/>
    <property type="match status" value="1"/>
</dbReference>
<keyword evidence="5 7" id="KW-0472">Membrane</keyword>
<dbReference type="InterPro" id="IPR007168">
    <property type="entry name" value="Phageshock_PspC_N"/>
</dbReference>
<dbReference type="PANTHER" id="PTHR33885">
    <property type="entry name" value="PHAGE SHOCK PROTEIN C"/>
    <property type="match status" value="1"/>
</dbReference>
<gene>
    <name evidence="11" type="ORF">MQE35_01840</name>
</gene>
<evidence type="ECO:0000256" key="6">
    <source>
        <dbReference type="SAM" id="MobiDB-lite"/>
    </source>
</evidence>
<keyword evidence="3 7" id="KW-0812">Transmembrane</keyword>
<sequence>MNKTININLANTFFHIDEDAYNKLQRYLEAIRRSLANSQGKDEIIADIEARIAELFSEKMQHERQVITFKEVDEVISTMGQPEDYLVDEEIFDDAPKQKTYTQATKSKKLYRDIDDKYISGVSSGLGHYLGIDAVWVRLLWILLAFASGGTFIFVYLLFWILVPEAATTAQKLSMKGQPVNISNIEKKIKESFDDVAERVKKVDYDKVKSNSKSFFDSLGEIILLLLKVFGKFIGIILLIIASTVLLSLFISLFTAGTIDILDTGHGWQNYVNIATDIPIWVMSILLFFAIGVPFFFLFYLGLKILVTNLKSIGNVAKFSLLGLWILSIIGLIVLGIKTATDRAYNGYTSEKNELYTTPADTLTIIMNKDEYYDNVFYGNDLEVVVDENDNKKIYSEKIHFNLKKSTDSIPYLKIDKRAKGNSYEDAKQNARAIEYNYSSTQNLLKFDNYLLTDIENKFKDQQIDIDIYIPANQVIYLDETTKYNLGYRTENDKGYYRTNMVNHYWKMGEDSVLKCLDCEDENDPDSEDNTNTNENDPEETNRINIGENGIDINVKNEEGNEFKMKIDEDGVKIKTK</sequence>
<feature type="domain" description="PspC-related transmembrane region" evidence="9">
    <location>
        <begin position="206"/>
        <end position="342"/>
    </location>
</feature>
<dbReference type="InterPro" id="IPR054319">
    <property type="entry name" value="PspC-rel_ToastRack"/>
</dbReference>
<evidence type="ECO:0000313" key="12">
    <source>
        <dbReference type="Proteomes" id="UP000831290"/>
    </source>
</evidence>
<dbReference type="GO" id="GO:0005886">
    <property type="term" value="C:plasma membrane"/>
    <property type="evidence" value="ECO:0007669"/>
    <property type="project" value="UniProtKB-SubCell"/>
</dbReference>
<feature type="transmembrane region" description="Helical" evidence="7">
    <location>
        <begin position="139"/>
        <end position="163"/>
    </location>
</feature>
<feature type="compositionally biased region" description="Acidic residues" evidence="6">
    <location>
        <begin position="520"/>
        <end position="529"/>
    </location>
</feature>
<dbReference type="PANTHER" id="PTHR33885:SF3">
    <property type="entry name" value="PHAGE SHOCK PROTEIN C"/>
    <property type="match status" value="1"/>
</dbReference>
<dbReference type="Pfam" id="PF22571">
    <property type="entry name" value="LiaI-LiaF-TM_PspC"/>
    <property type="match status" value="1"/>
</dbReference>
<keyword evidence="4 7" id="KW-1133">Transmembrane helix</keyword>
<evidence type="ECO:0000256" key="3">
    <source>
        <dbReference type="ARBA" id="ARBA00022692"/>
    </source>
</evidence>
<accession>A0A9E7D3N9</accession>
<evidence type="ECO:0000313" key="11">
    <source>
        <dbReference type="EMBL" id="UOB18054.1"/>
    </source>
</evidence>
<feature type="domain" description="Phage shock protein PspC N-terminal" evidence="8">
    <location>
        <begin position="108"/>
        <end position="166"/>
    </location>
</feature>
<feature type="domain" description="PspC-related ToastRack" evidence="10">
    <location>
        <begin position="386"/>
        <end position="521"/>
    </location>
</feature>
<evidence type="ECO:0000259" key="10">
    <source>
        <dbReference type="Pfam" id="PF22744"/>
    </source>
</evidence>
<keyword evidence="12" id="KW-1185">Reference proteome</keyword>
<dbReference type="InterPro" id="IPR054321">
    <property type="entry name" value="PspC-rel_TM"/>
</dbReference>
<reference evidence="11" key="1">
    <citation type="submission" date="2022-03" db="EMBL/GenBank/DDBJ databases">
        <title>Description of Abyssus ytuae gen. nov., sp. nov., a novel member of the family Flavobacteriaceae isolated from the sediment of Mariana Trench.</title>
        <authorList>
            <person name="Zhang J."/>
            <person name="Xu X."/>
        </authorList>
    </citation>
    <scope>NUCLEOTIDE SEQUENCE</scope>
    <source>
        <strain evidence="11">MT3330</strain>
    </source>
</reference>